<sequence length="21" mass="2094">MGEVPTNSCGATRSKGEIPGC</sequence>
<reference evidence="2" key="1">
    <citation type="submission" date="2020-11" db="EMBL/GenBank/DDBJ databases">
        <authorList>
            <person name="Tran Van P."/>
        </authorList>
    </citation>
    <scope>NUCLEOTIDE SEQUENCE</scope>
</reference>
<organism evidence="2">
    <name type="scientific">Timema douglasi</name>
    <name type="common">Walking stick</name>
    <dbReference type="NCBI Taxonomy" id="61478"/>
    <lineage>
        <taxon>Eukaryota</taxon>
        <taxon>Metazoa</taxon>
        <taxon>Ecdysozoa</taxon>
        <taxon>Arthropoda</taxon>
        <taxon>Hexapoda</taxon>
        <taxon>Insecta</taxon>
        <taxon>Pterygota</taxon>
        <taxon>Neoptera</taxon>
        <taxon>Polyneoptera</taxon>
        <taxon>Phasmatodea</taxon>
        <taxon>Timematodea</taxon>
        <taxon>Timematoidea</taxon>
        <taxon>Timematidae</taxon>
        <taxon>Timema</taxon>
    </lineage>
</organism>
<proteinExistence type="predicted"/>
<evidence type="ECO:0000256" key="1">
    <source>
        <dbReference type="SAM" id="MobiDB-lite"/>
    </source>
</evidence>
<evidence type="ECO:0000313" key="2">
    <source>
        <dbReference type="EMBL" id="CAD7207571.1"/>
    </source>
</evidence>
<accession>A0A7R8W2R7</accession>
<dbReference type="AlphaFoldDB" id="A0A7R8W2R7"/>
<protein>
    <submittedName>
        <fullName evidence="2">Uncharacterized protein</fullName>
    </submittedName>
</protein>
<name>A0A7R8W2R7_TIMDO</name>
<feature type="compositionally biased region" description="Polar residues" evidence="1">
    <location>
        <begin position="1"/>
        <end position="11"/>
    </location>
</feature>
<feature type="region of interest" description="Disordered" evidence="1">
    <location>
        <begin position="1"/>
        <end position="21"/>
    </location>
</feature>
<dbReference type="EMBL" id="OA607963">
    <property type="protein sequence ID" value="CAD7207571.1"/>
    <property type="molecule type" value="Genomic_DNA"/>
</dbReference>
<gene>
    <name evidence="2" type="ORF">TDIB3V08_LOCUS13719</name>
</gene>